<evidence type="ECO:0000256" key="1">
    <source>
        <dbReference type="SAM" id="MobiDB-lite"/>
    </source>
</evidence>
<evidence type="ECO:0000313" key="2">
    <source>
        <dbReference type="EMBL" id="MCT2594855.1"/>
    </source>
</evidence>
<name>A0ABT2K3V1_9ACTN</name>
<feature type="compositionally biased region" description="Basic and acidic residues" evidence="1">
    <location>
        <begin position="784"/>
        <end position="795"/>
    </location>
</feature>
<dbReference type="Proteomes" id="UP001156389">
    <property type="component" value="Unassembled WGS sequence"/>
</dbReference>
<protein>
    <submittedName>
        <fullName evidence="2">Sugar-binding protein</fullName>
    </submittedName>
</protein>
<comment type="caution">
    <text evidence="2">The sequence shown here is derived from an EMBL/GenBank/DDBJ whole genome shotgun (WGS) entry which is preliminary data.</text>
</comment>
<gene>
    <name evidence="2" type="ORF">LHJ74_33940</name>
</gene>
<feature type="non-terminal residue" evidence="2">
    <location>
        <position position="1036"/>
    </location>
</feature>
<keyword evidence="3" id="KW-1185">Reference proteome</keyword>
<sequence>MLQGTVTATTATADAGTGRPDLPQAERPVPGADAPKAKPRTVEKGPRTPREAPKTSWPKPGAATVKIPDAATGRSSATKPAKAKGLPIEIASPGSLRAAGPAAKTKPADSAVSGPVKARVLSRKATAKAGVRGLLFTLDPEEDQQASKASPRSAGVRVDYSSFSQAYGGGYASRLSLVEFPACVLTTPGKSGCSDSRPVRTVNDTEKQTLTADSLKLRASGATVLAAVAEEEGGKGDYKATKLAPSATWKTNLNTGDFSWAYDMPAPEVPGGLKPSVGLSYSSAQIDGRTGGSNNQSSWAGDGFDLWTGFIERKYRPCSDDGIEHDDGGKPADQCWKYDNAFLSFNGKAGELIPVGDDEWKLQRDDGTRIKRLASSERHNGDDNGEYWRLTDPEGTRYYFGYHRLPGWSEGDETTGSAWTAPVFGDDSGEPCHASTFKDSWCQQGWRWNLDYAVDTHGNAVAYYYDQEKNSYGRNLKEDDDTRYVRGGSVDRIEYGLKSSSVYDTEPLAKVDFTSTERCIAKEGVTCAADTIDDKAQYWYDTPWDLNCDAGKKCDQGRFSPSFWTRKRLTGVTSYVRDGTAYEKVDSWKLRHRWGTADVDYQLLLDSIQHTGHSADPAITLPKTTFAYTQLENRLDKTGDGYAPFIKARLSTVADEYGGQTDVNYSAPACKAADLPTPETNTTRCFPQYIGGSSSDDADREWFNKYVVTSVTSTDRTGGAPDQVARYSYLGGAAWHYDESGLVKNKERTWSEWRGYGHVREQTGGQGGSAEMKSQEDSYFLRGMHGDRENKDGGSKDVSVTLGSGEGDPITDHRSASGFTYKIATYSAPGGKILSKMVDRPWHHETASKKHSWGTLKGYFADTGHSKTWTSLDKGAGDSWRVVSQSNTYDTVAGRLVKVDDYGDNSTGGDNRCTRTTFATNTAMNILGLPSREETLAVKCDATPDRAEDVITDTRTAYDGAAYGAAPAKGDATATAVLEKHDGTTARYLESDATFDGYGRQLTATDLTADVTVTGSGTPARDERDDGRTTTTAYSP</sequence>
<feature type="region of interest" description="Disordered" evidence="1">
    <location>
        <begin position="783"/>
        <end position="814"/>
    </location>
</feature>
<feature type="compositionally biased region" description="Basic and acidic residues" evidence="1">
    <location>
        <begin position="40"/>
        <end position="53"/>
    </location>
</feature>
<feature type="region of interest" description="Disordered" evidence="1">
    <location>
        <begin position="1"/>
        <end position="117"/>
    </location>
</feature>
<reference evidence="2 3" key="1">
    <citation type="submission" date="2021-10" db="EMBL/GenBank/DDBJ databases">
        <title>Streptomyces gossypii sp. nov., isolated from soil collected from cotton field.</title>
        <authorList>
            <person name="Ge X."/>
            <person name="Chen X."/>
            <person name="Liu W."/>
        </authorList>
    </citation>
    <scope>NUCLEOTIDE SEQUENCE [LARGE SCALE GENOMIC DNA]</scope>
    <source>
        <strain evidence="2 3">N2-109</strain>
    </source>
</reference>
<accession>A0ABT2K3V1</accession>
<feature type="region of interest" description="Disordered" evidence="1">
    <location>
        <begin position="1010"/>
        <end position="1036"/>
    </location>
</feature>
<evidence type="ECO:0000313" key="3">
    <source>
        <dbReference type="Proteomes" id="UP001156389"/>
    </source>
</evidence>
<organism evidence="2 3">
    <name type="scientific">Streptomyces gossypii</name>
    <dbReference type="NCBI Taxonomy" id="2883101"/>
    <lineage>
        <taxon>Bacteria</taxon>
        <taxon>Bacillati</taxon>
        <taxon>Actinomycetota</taxon>
        <taxon>Actinomycetes</taxon>
        <taxon>Kitasatosporales</taxon>
        <taxon>Streptomycetaceae</taxon>
        <taxon>Streptomyces</taxon>
    </lineage>
</organism>
<proteinExistence type="predicted"/>
<feature type="compositionally biased region" description="Low complexity" evidence="1">
    <location>
        <begin position="1"/>
        <end position="18"/>
    </location>
</feature>
<dbReference type="EMBL" id="JAJAGO010000037">
    <property type="protein sequence ID" value="MCT2594855.1"/>
    <property type="molecule type" value="Genomic_DNA"/>
</dbReference>